<dbReference type="InterPro" id="IPR024978">
    <property type="entry name" value="Homeodomain_phBC6A51-type"/>
</dbReference>
<gene>
    <name evidence="2" type="ORF">MUN88_17105</name>
</gene>
<keyword evidence="3" id="KW-1185">Reference proteome</keyword>
<feature type="domain" description="Homeodomain phBC6A51-type" evidence="1">
    <location>
        <begin position="7"/>
        <end position="121"/>
    </location>
</feature>
<evidence type="ECO:0000259" key="1">
    <source>
        <dbReference type="Pfam" id="PF13022"/>
    </source>
</evidence>
<evidence type="ECO:0000313" key="3">
    <source>
        <dbReference type="Proteomes" id="UP000831782"/>
    </source>
</evidence>
<dbReference type="InterPro" id="IPR009057">
    <property type="entry name" value="Homeodomain-like_sf"/>
</dbReference>
<accession>A0ABY4ETK7</accession>
<dbReference type="Gene3D" id="1.10.10.60">
    <property type="entry name" value="Homeodomain-like"/>
    <property type="match status" value="1"/>
</dbReference>
<dbReference type="EMBL" id="CP095072">
    <property type="protein sequence ID" value="UOQ47751.1"/>
    <property type="molecule type" value="Genomic_DNA"/>
</dbReference>
<dbReference type="SUPFAM" id="SSF46689">
    <property type="entry name" value="Homeodomain-like"/>
    <property type="match status" value="1"/>
</dbReference>
<organism evidence="2 3">
    <name type="scientific">Gracilibacillus caseinilyticus</name>
    <dbReference type="NCBI Taxonomy" id="2932256"/>
    <lineage>
        <taxon>Bacteria</taxon>
        <taxon>Bacillati</taxon>
        <taxon>Bacillota</taxon>
        <taxon>Bacilli</taxon>
        <taxon>Bacillales</taxon>
        <taxon>Bacillaceae</taxon>
        <taxon>Gracilibacillus</taxon>
    </lineage>
</organism>
<evidence type="ECO:0000313" key="2">
    <source>
        <dbReference type="EMBL" id="UOQ47751.1"/>
    </source>
</evidence>
<reference evidence="2 3" key="1">
    <citation type="submission" date="2022-04" db="EMBL/GenBank/DDBJ databases">
        <title>Gracilibacillus sp. isolated from saltern.</title>
        <authorList>
            <person name="Won M."/>
            <person name="Lee C.-M."/>
            <person name="Woen H.-Y."/>
            <person name="Kwon S.-W."/>
        </authorList>
    </citation>
    <scope>NUCLEOTIDE SEQUENCE [LARGE SCALE GENOMIC DNA]</scope>
    <source>
        <strain evidence="2 3">SSWR10-1</strain>
    </source>
</reference>
<protein>
    <submittedName>
        <fullName evidence="2">PhBC6A51 family helix-turn-helix protein</fullName>
    </submittedName>
</protein>
<dbReference type="Pfam" id="PF13022">
    <property type="entry name" value="HTH_Tnp_1_2"/>
    <property type="match status" value="1"/>
</dbReference>
<dbReference type="RefSeq" id="WP_244717197.1">
    <property type="nucleotide sequence ID" value="NZ_CP095072.1"/>
</dbReference>
<dbReference type="Proteomes" id="UP000831782">
    <property type="component" value="Chromosome"/>
</dbReference>
<proteinExistence type="predicted"/>
<sequence length="133" mass="15331">MMDDRKYLAIELLADGELTKKDIATKIGVSRQTLYDWLENKEFRAELDRRLHGRKVSVQKMIDGKLEFVIDKLYELASDNSNKRVQASVLTYLADRSLGRPTSKHEITADMNKETVNEDVLEQELAELEDGEE</sequence>
<name>A0ABY4ETK7_9BACI</name>